<organism evidence="1 2">
    <name type="scientific">Datura stramonium</name>
    <name type="common">Jimsonweed</name>
    <name type="synonym">Common thornapple</name>
    <dbReference type="NCBI Taxonomy" id="4076"/>
    <lineage>
        <taxon>Eukaryota</taxon>
        <taxon>Viridiplantae</taxon>
        <taxon>Streptophyta</taxon>
        <taxon>Embryophyta</taxon>
        <taxon>Tracheophyta</taxon>
        <taxon>Spermatophyta</taxon>
        <taxon>Magnoliopsida</taxon>
        <taxon>eudicotyledons</taxon>
        <taxon>Gunneridae</taxon>
        <taxon>Pentapetalae</taxon>
        <taxon>asterids</taxon>
        <taxon>lamiids</taxon>
        <taxon>Solanales</taxon>
        <taxon>Solanaceae</taxon>
        <taxon>Solanoideae</taxon>
        <taxon>Datureae</taxon>
        <taxon>Datura</taxon>
    </lineage>
</organism>
<gene>
    <name evidence="1" type="ORF">HAX54_032175</name>
</gene>
<sequence length="75" mass="8646">MTNPLAAVVMMDTPMARFLQNHLRKNKMQIEIECEETGIDSIGKRWRILTSKYGILVENPMFCLKFSATAHPHLQ</sequence>
<comment type="caution">
    <text evidence="1">The sequence shown here is derived from an EMBL/GenBank/DDBJ whole genome shotgun (WGS) entry which is preliminary data.</text>
</comment>
<reference evidence="1 2" key="1">
    <citation type="journal article" date="2021" name="BMC Genomics">
        <title>Datura genome reveals duplications of psychoactive alkaloid biosynthetic genes and high mutation rate following tissue culture.</title>
        <authorList>
            <person name="Rajewski A."/>
            <person name="Carter-House D."/>
            <person name="Stajich J."/>
            <person name="Litt A."/>
        </authorList>
    </citation>
    <scope>NUCLEOTIDE SEQUENCE [LARGE SCALE GENOMIC DNA]</scope>
    <source>
        <strain evidence="1">AR-01</strain>
    </source>
</reference>
<evidence type="ECO:0000313" key="1">
    <source>
        <dbReference type="EMBL" id="MCD9644158.1"/>
    </source>
</evidence>
<evidence type="ECO:0000313" key="2">
    <source>
        <dbReference type="Proteomes" id="UP000823775"/>
    </source>
</evidence>
<accession>A0ABS8VAD0</accession>
<dbReference type="Proteomes" id="UP000823775">
    <property type="component" value="Unassembled WGS sequence"/>
</dbReference>
<name>A0ABS8VAD0_DATST</name>
<keyword evidence="2" id="KW-1185">Reference proteome</keyword>
<proteinExistence type="predicted"/>
<dbReference type="EMBL" id="JACEIK010004094">
    <property type="protein sequence ID" value="MCD9644158.1"/>
    <property type="molecule type" value="Genomic_DNA"/>
</dbReference>
<protein>
    <submittedName>
        <fullName evidence="1">Uncharacterized protein</fullName>
    </submittedName>
</protein>